<sequence length="307" mass="33973">MKHNGVCFRLIAIVLVLMLVFSCGNVLAEEGDSSCPAAESETVATLLKVPDFKFFVRENGIGKGSCPIYTAPSEDSIRLADGKAACNVETEISVGGYVDSWLMVRCELKDGRARVGYIPPKYCKPLKANISRLTLVSIPVKLAQSIDITDNPRSNTTPFGTLQKGTEITILGKYTYTGNWWYVETKLNDRLTRGFIDRDWAALKIDGKVYTGNEELGFPAVSPMNTTKTGMITVNGNSDEAMIVRRRSDPESSMVARVYGGDSYPCYTEEIGSTEKTWYYIWVDGVWGWISSGHSQYTANDEITDLD</sequence>
<dbReference type="Proteomes" id="UP000682782">
    <property type="component" value="Chromosome"/>
</dbReference>
<gene>
    <name evidence="1" type="ORF">JYE49_02400</name>
</gene>
<evidence type="ECO:0000313" key="2">
    <source>
        <dbReference type="Proteomes" id="UP000682782"/>
    </source>
</evidence>
<proteinExistence type="predicted"/>
<name>A0AC61MXA7_9FIRM</name>
<keyword evidence="2" id="KW-1185">Reference proteome</keyword>
<reference evidence="1" key="1">
    <citation type="submission" date="2021-01" db="EMBL/GenBank/DDBJ databases">
        <title>Complete genome sequence of Clostridiales bacterium R-7.</title>
        <authorList>
            <person name="Mahoney-Kurpe S.C."/>
            <person name="Palevich N."/>
            <person name="Koike S."/>
            <person name="Moon C.D."/>
            <person name="Attwood G.T."/>
        </authorList>
    </citation>
    <scope>NUCLEOTIDE SEQUENCE</scope>
    <source>
        <strain evidence="1">R-7</strain>
    </source>
</reference>
<protein>
    <submittedName>
        <fullName evidence="1">Uncharacterized protein</fullName>
    </submittedName>
</protein>
<evidence type="ECO:0000313" key="1">
    <source>
        <dbReference type="EMBL" id="QUC67572.1"/>
    </source>
</evidence>
<accession>A0AC61MXA7</accession>
<organism evidence="1 2">
    <name type="scientific">Aristaeella hokkaidonensis</name>
    <dbReference type="NCBI Taxonomy" id="3046382"/>
    <lineage>
        <taxon>Bacteria</taxon>
        <taxon>Bacillati</taxon>
        <taxon>Bacillota</taxon>
        <taxon>Clostridia</taxon>
        <taxon>Eubacteriales</taxon>
        <taxon>Aristaeellaceae</taxon>
        <taxon>Aristaeella</taxon>
    </lineage>
</organism>
<dbReference type="EMBL" id="CP068393">
    <property type="protein sequence ID" value="QUC67572.1"/>
    <property type="molecule type" value="Genomic_DNA"/>
</dbReference>